<evidence type="ECO:0000313" key="2">
    <source>
        <dbReference type="EMBL" id="GHA09081.1"/>
    </source>
</evidence>
<dbReference type="PANTHER" id="PTHR37936:SF3">
    <property type="entry name" value="TRANSPOSASE INSC FOR INSERTION ELEMENT IS2A-RELATED"/>
    <property type="match status" value="1"/>
</dbReference>
<accession>A0A918VN19</accession>
<dbReference type="Proteomes" id="UP000634139">
    <property type="component" value="Unassembled WGS sequence"/>
</dbReference>
<organism evidence="2 3">
    <name type="scientific">Novosphingobium arvoryzae</name>
    <dbReference type="NCBI Taxonomy" id="1256514"/>
    <lineage>
        <taxon>Bacteria</taxon>
        <taxon>Pseudomonadati</taxon>
        <taxon>Pseudomonadota</taxon>
        <taxon>Alphaproteobacteria</taxon>
        <taxon>Sphingomonadales</taxon>
        <taxon>Sphingomonadaceae</taxon>
        <taxon>Novosphingobium</taxon>
    </lineage>
</organism>
<dbReference type="SUPFAM" id="SSF48295">
    <property type="entry name" value="TrpR-like"/>
    <property type="match status" value="1"/>
</dbReference>
<dbReference type="GO" id="GO:0043565">
    <property type="term" value="F:sequence-specific DNA binding"/>
    <property type="evidence" value="ECO:0007669"/>
    <property type="project" value="InterPro"/>
</dbReference>
<reference evidence="2" key="2">
    <citation type="submission" date="2020-09" db="EMBL/GenBank/DDBJ databases">
        <authorList>
            <person name="Sun Q."/>
            <person name="Kim S."/>
        </authorList>
    </citation>
    <scope>NUCLEOTIDE SEQUENCE</scope>
    <source>
        <strain evidence="2">KCTC 32422</strain>
    </source>
</reference>
<dbReference type="InterPro" id="IPR010921">
    <property type="entry name" value="Trp_repressor/repl_initiator"/>
</dbReference>
<proteinExistence type="inferred from homology"/>
<evidence type="ECO:0000313" key="3">
    <source>
        <dbReference type="Proteomes" id="UP000634139"/>
    </source>
</evidence>
<evidence type="ECO:0000256" key="1">
    <source>
        <dbReference type="ARBA" id="ARBA00009964"/>
    </source>
</evidence>
<sequence length="130" mass="14394">MDIEQSNEPRMSGRHDGAALVRVERRRRWSDEEKLAILKETTEPGAIMAVVARRHGIGTGQLYTWRRQLLRGAMAGFVPVELVPDAPTVPSVPHGRIDIRARGGFTVSVDSLVDRGALKMVLELVGELEL</sequence>
<gene>
    <name evidence="2" type="ORF">GCM10011617_31710</name>
</gene>
<protein>
    <submittedName>
        <fullName evidence="2">Transposase</fullName>
    </submittedName>
</protein>
<dbReference type="Pfam" id="PF01527">
    <property type="entry name" value="HTH_Tnp_1"/>
    <property type="match status" value="1"/>
</dbReference>
<name>A0A918VN19_9SPHN</name>
<keyword evidence="3" id="KW-1185">Reference proteome</keyword>
<reference evidence="2" key="1">
    <citation type="journal article" date="2014" name="Int. J. Syst. Evol. Microbiol.">
        <title>Complete genome sequence of Corynebacterium casei LMG S-19264T (=DSM 44701T), isolated from a smear-ripened cheese.</title>
        <authorList>
            <consortium name="US DOE Joint Genome Institute (JGI-PGF)"/>
            <person name="Walter F."/>
            <person name="Albersmeier A."/>
            <person name="Kalinowski J."/>
            <person name="Ruckert C."/>
        </authorList>
    </citation>
    <scope>NUCLEOTIDE SEQUENCE</scope>
    <source>
        <strain evidence="2">KCTC 32422</strain>
    </source>
</reference>
<dbReference type="Gene3D" id="1.10.10.10">
    <property type="entry name" value="Winged helix-like DNA-binding domain superfamily/Winged helix DNA-binding domain"/>
    <property type="match status" value="1"/>
</dbReference>
<dbReference type="InterPro" id="IPR036388">
    <property type="entry name" value="WH-like_DNA-bd_sf"/>
</dbReference>
<dbReference type="NCBIfam" id="NF047595">
    <property type="entry name" value="IS66_ISRel24_TnpA"/>
    <property type="match status" value="1"/>
</dbReference>
<dbReference type="GO" id="GO:0004803">
    <property type="term" value="F:transposase activity"/>
    <property type="evidence" value="ECO:0007669"/>
    <property type="project" value="InterPro"/>
</dbReference>
<dbReference type="AlphaFoldDB" id="A0A918VN19"/>
<dbReference type="EMBL" id="BMZD01000020">
    <property type="protein sequence ID" value="GHA09081.1"/>
    <property type="molecule type" value="Genomic_DNA"/>
</dbReference>
<comment type="similarity">
    <text evidence="1">Belongs to the transposase 8 family.</text>
</comment>
<dbReference type="GO" id="GO:0006313">
    <property type="term" value="P:DNA transposition"/>
    <property type="evidence" value="ECO:0007669"/>
    <property type="project" value="InterPro"/>
</dbReference>
<dbReference type="PANTHER" id="PTHR37936">
    <property type="entry name" value="TRANSPOSASE INSC FOR INSERTION ELEMENT IS2A-RELATED"/>
    <property type="match status" value="1"/>
</dbReference>
<dbReference type="InterPro" id="IPR002514">
    <property type="entry name" value="Transposase_8"/>
</dbReference>
<comment type="caution">
    <text evidence="2">The sequence shown here is derived from an EMBL/GenBank/DDBJ whole genome shotgun (WGS) entry which is preliminary data.</text>
</comment>